<dbReference type="Pfam" id="PF13230">
    <property type="entry name" value="GATase_4"/>
    <property type="match status" value="1"/>
</dbReference>
<dbReference type="Gene3D" id="3.60.20.10">
    <property type="entry name" value="Glutamine Phosphoribosylpyrophosphate, subunit 1, domain 1"/>
    <property type="match status" value="1"/>
</dbReference>
<dbReference type="InterPro" id="IPR017932">
    <property type="entry name" value="GATase_2_dom"/>
</dbReference>
<evidence type="ECO:0000313" key="4">
    <source>
        <dbReference type="Proteomes" id="UP000008386"/>
    </source>
</evidence>
<protein>
    <recommendedName>
        <fullName evidence="2">Glutamine amidotransferase type-2 domain-containing protein</fullName>
    </recommendedName>
</protein>
<sequence length="272" mass="30946">MCRILIAVGEGFRMRPLVEATIKAAENDPYKAARGKGNQHKDGWGYVLLTKESLTHYRSTKPIFEDDKAYKLKDSLKGFSVLLLHARAASQGNKKLFNVQPFSYPSPHGYQLFFMHNGDLRKDLILEGLRLPKEEFKDVSDSFVAGLYLSLFLRDTEKDSILERMALLKPTVITSLNTGGVFVTPEGDVKVFGTAYMREEHWEEESEKNYMRVLEFYGADLFALVSSTAELYTFLPLDPAENGTLYYVIADFERESFTVEKLALELPESPEE</sequence>
<dbReference type="InterPro" id="IPR026869">
    <property type="entry name" value="EgtC-like"/>
</dbReference>
<dbReference type="GeneID" id="10838036"/>
<keyword evidence="1" id="KW-0315">Glutamine amidotransferase</keyword>
<accession>F8AGD9</accession>
<gene>
    <name evidence="3" type="ordered locus">PYCH_14650</name>
</gene>
<keyword evidence="4" id="KW-1185">Reference proteome</keyword>
<dbReference type="STRING" id="529709.PYCH_14650"/>
<dbReference type="HOGENOM" id="CLU_086262_0_0_2"/>
<dbReference type="eggNOG" id="arCOG03639">
    <property type="taxonomic scope" value="Archaea"/>
</dbReference>
<feature type="domain" description="Glutamine amidotransferase type-2" evidence="2">
    <location>
        <begin position="2"/>
        <end position="272"/>
    </location>
</feature>
<dbReference type="AlphaFoldDB" id="F8AGD9"/>
<organism evidence="3 4">
    <name type="scientific">Pyrococcus yayanosii (strain CH1 / JCM 16557)</name>
    <dbReference type="NCBI Taxonomy" id="529709"/>
    <lineage>
        <taxon>Archaea</taxon>
        <taxon>Methanobacteriati</taxon>
        <taxon>Methanobacteriota</taxon>
        <taxon>Thermococci</taxon>
        <taxon>Thermococcales</taxon>
        <taxon>Thermococcaceae</taxon>
        <taxon>Pyrococcus</taxon>
    </lineage>
</organism>
<name>F8AGD9_PYRYC</name>
<dbReference type="RefSeq" id="WP_013906191.1">
    <property type="nucleotide sequence ID" value="NC_015680.1"/>
</dbReference>
<dbReference type="KEGG" id="pya:PYCH_14650"/>
<dbReference type="EMBL" id="CP002779">
    <property type="protein sequence ID" value="AEH25135.1"/>
    <property type="molecule type" value="Genomic_DNA"/>
</dbReference>
<dbReference type="PANTHER" id="PTHR42824:SF1">
    <property type="entry name" value="GLUTAMINE AMIDOTRANSFERASE YAFJ-RELATED"/>
    <property type="match status" value="1"/>
</dbReference>
<reference evidence="3 4" key="1">
    <citation type="journal article" date="2011" name="J. Bacteriol.">
        <title>Complete genome sequence of the obligate piezophilic hyperthermophilic archaeon Pyrococcus yayanosii CH1.</title>
        <authorList>
            <person name="Jun X."/>
            <person name="Lupeng L."/>
            <person name="Minjuan X."/>
            <person name="Oger P."/>
            <person name="Fengping W."/>
            <person name="Jebbar M."/>
            <person name="Xiang X."/>
        </authorList>
    </citation>
    <scope>NUCLEOTIDE SEQUENCE [LARGE SCALE GENOMIC DNA]</scope>
    <source>
        <strain evidence="4">CH1 / JCM 16557</strain>
    </source>
</reference>
<dbReference type="PROSITE" id="PS51278">
    <property type="entry name" value="GATASE_TYPE_2"/>
    <property type="match status" value="1"/>
</dbReference>
<dbReference type="InterPro" id="IPR029055">
    <property type="entry name" value="Ntn_hydrolases_N"/>
</dbReference>
<dbReference type="Proteomes" id="UP000008386">
    <property type="component" value="Chromosome"/>
</dbReference>
<evidence type="ECO:0000256" key="1">
    <source>
        <dbReference type="ARBA" id="ARBA00022962"/>
    </source>
</evidence>
<evidence type="ECO:0000313" key="3">
    <source>
        <dbReference type="EMBL" id="AEH25135.1"/>
    </source>
</evidence>
<proteinExistence type="predicted"/>
<evidence type="ECO:0000259" key="2">
    <source>
        <dbReference type="PROSITE" id="PS51278"/>
    </source>
</evidence>
<dbReference type="PANTHER" id="PTHR42824">
    <property type="entry name" value="GLUTAMINE AMIDOTRANSFERASE"/>
    <property type="match status" value="1"/>
</dbReference>
<dbReference type="SUPFAM" id="SSF56235">
    <property type="entry name" value="N-terminal nucleophile aminohydrolases (Ntn hydrolases)"/>
    <property type="match status" value="1"/>
</dbReference>